<dbReference type="AlphaFoldDB" id="A0AAV0FUS5"/>
<reference evidence="1" key="1">
    <citation type="submission" date="2022-07" db="EMBL/GenBank/DDBJ databases">
        <authorList>
            <person name="Macas J."/>
            <person name="Novak P."/>
            <person name="Neumann P."/>
        </authorList>
    </citation>
    <scope>NUCLEOTIDE SEQUENCE</scope>
</reference>
<evidence type="ECO:0000313" key="2">
    <source>
        <dbReference type="Proteomes" id="UP001152523"/>
    </source>
</evidence>
<comment type="caution">
    <text evidence="1">The sequence shown here is derived from an EMBL/GenBank/DDBJ whole genome shotgun (WGS) entry which is preliminary data.</text>
</comment>
<proteinExistence type="predicted"/>
<name>A0AAV0FUS5_9ASTE</name>
<gene>
    <name evidence="1" type="ORF">CEPIT_LOCUS37548</name>
</gene>
<accession>A0AAV0FUS5</accession>
<organism evidence="1 2">
    <name type="scientific">Cuscuta epithymum</name>
    <dbReference type="NCBI Taxonomy" id="186058"/>
    <lineage>
        <taxon>Eukaryota</taxon>
        <taxon>Viridiplantae</taxon>
        <taxon>Streptophyta</taxon>
        <taxon>Embryophyta</taxon>
        <taxon>Tracheophyta</taxon>
        <taxon>Spermatophyta</taxon>
        <taxon>Magnoliopsida</taxon>
        <taxon>eudicotyledons</taxon>
        <taxon>Gunneridae</taxon>
        <taxon>Pentapetalae</taxon>
        <taxon>asterids</taxon>
        <taxon>lamiids</taxon>
        <taxon>Solanales</taxon>
        <taxon>Convolvulaceae</taxon>
        <taxon>Cuscuteae</taxon>
        <taxon>Cuscuta</taxon>
        <taxon>Cuscuta subgen. Cuscuta</taxon>
    </lineage>
</organism>
<evidence type="ECO:0000313" key="1">
    <source>
        <dbReference type="EMBL" id="CAH9139378.1"/>
    </source>
</evidence>
<protein>
    <submittedName>
        <fullName evidence="1">Uncharacterized protein</fullName>
    </submittedName>
</protein>
<keyword evidence="2" id="KW-1185">Reference proteome</keyword>
<dbReference type="EMBL" id="CAMAPF010001015">
    <property type="protein sequence ID" value="CAH9139378.1"/>
    <property type="molecule type" value="Genomic_DNA"/>
</dbReference>
<sequence>MVDLNLLQALNPHKVLLLHFLHQSCLYVFRPPLPRHKGSISCFKEEPERSKHFNRKKFQGKGTSEIWFSTTLMCLTWNQVYGVSGGLSSYTWRTYMSAKLTNLNFIVHKTSFYTSH</sequence>
<dbReference type="Proteomes" id="UP001152523">
    <property type="component" value="Unassembled WGS sequence"/>
</dbReference>